<dbReference type="VEuPathDB" id="FungiDB:ASPVEDRAFT_392212"/>
<dbReference type="RefSeq" id="XP_040673989.1">
    <property type="nucleotide sequence ID" value="XM_040811873.1"/>
</dbReference>
<dbReference type="PANTHER" id="PTHR46072:SF11">
    <property type="entry name" value="AMIDASE-RELATED"/>
    <property type="match status" value="1"/>
</dbReference>
<dbReference type="SUPFAM" id="SSF75304">
    <property type="entry name" value="Amidase signature (AS) enzymes"/>
    <property type="match status" value="1"/>
</dbReference>
<evidence type="ECO:0000313" key="2">
    <source>
        <dbReference type="EMBL" id="OJJ08227.1"/>
    </source>
</evidence>
<proteinExistence type="inferred from homology"/>
<dbReference type="EMBL" id="KV878139">
    <property type="protein sequence ID" value="OJJ08227.1"/>
    <property type="molecule type" value="Genomic_DNA"/>
</dbReference>
<protein>
    <submittedName>
        <fullName evidence="2">Uncharacterized protein</fullName>
    </submittedName>
</protein>
<keyword evidence="3" id="KW-1185">Reference proteome</keyword>
<accession>A0A1L9Q399</accession>
<organism evidence="2 3">
    <name type="scientific">Aspergillus versicolor CBS 583.65</name>
    <dbReference type="NCBI Taxonomy" id="1036611"/>
    <lineage>
        <taxon>Eukaryota</taxon>
        <taxon>Fungi</taxon>
        <taxon>Dikarya</taxon>
        <taxon>Ascomycota</taxon>
        <taxon>Pezizomycotina</taxon>
        <taxon>Eurotiomycetes</taxon>
        <taxon>Eurotiomycetidae</taxon>
        <taxon>Eurotiales</taxon>
        <taxon>Aspergillaceae</taxon>
        <taxon>Aspergillus</taxon>
        <taxon>Aspergillus subgen. Nidulantes</taxon>
    </lineage>
</organism>
<evidence type="ECO:0000313" key="3">
    <source>
        <dbReference type="Proteomes" id="UP000184073"/>
    </source>
</evidence>
<comment type="similarity">
    <text evidence="1">Belongs to the amidase family.</text>
</comment>
<evidence type="ECO:0000256" key="1">
    <source>
        <dbReference type="ARBA" id="ARBA00009199"/>
    </source>
</evidence>
<dbReference type="Gene3D" id="3.90.1300.10">
    <property type="entry name" value="Amidase signature (AS) domain"/>
    <property type="match status" value="1"/>
</dbReference>
<dbReference type="STRING" id="1036611.A0A1L9Q399"/>
<dbReference type="AlphaFoldDB" id="A0A1L9Q399"/>
<dbReference type="InterPro" id="IPR036928">
    <property type="entry name" value="AS_sf"/>
</dbReference>
<reference evidence="3" key="1">
    <citation type="journal article" date="2017" name="Genome Biol.">
        <title>Comparative genomics reveals high biological diversity and specific adaptations in the industrially and medically important fungal genus Aspergillus.</title>
        <authorList>
            <person name="de Vries R.P."/>
            <person name="Riley R."/>
            <person name="Wiebenga A."/>
            <person name="Aguilar-Osorio G."/>
            <person name="Amillis S."/>
            <person name="Uchima C.A."/>
            <person name="Anderluh G."/>
            <person name="Asadollahi M."/>
            <person name="Askin M."/>
            <person name="Barry K."/>
            <person name="Battaglia E."/>
            <person name="Bayram O."/>
            <person name="Benocci T."/>
            <person name="Braus-Stromeyer S.A."/>
            <person name="Caldana C."/>
            <person name="Canovas D."/>
            <person name="Cerqueira G.C."/>
            <person name="Chen F."/>
            <person name="Chen W."/>
            <person name="Choi C."/>
            <person name="Clum A."/>
            <person name="Dos Santos R.A."/>
            <person name="Damasio A.R."/>
            <person name="Diallinas G."/>
            <person name="Emri T."/>
            <person name="Fekete E."/>
            <person name="Flipphi M."/>
            <person name="Freyberg S."/>
            <person name="Gallo A."/>
            <person name="Gournas C."/>
            <person name="Habgood R."/>
            <person name="Hainaut M."/>
            <person name="Harispe M.L."/>
            <person name="Henrissat B."/>
            <person name="Hilden K.S."/>
            <person name="Hope R."/>
            <person name="Hossain A."/>
            <person name="Karabika E."/>
            <person name="Karaffa L."/>
            <person name="Karanyi Z."/>
            <person name="Krasevec N."/>
            <person name="Kuo A."/>
            <person name="Kusch H."/>
            <person name="LaButti K."/>
            <person name="Lagendijk E.L."/>
            <person name="Lapidus A."/>
            <person name="Levasseur A."/>
            <person name="Lindquist E."/>
            <person name="Lipzen A."/>
            <person name="Logrieco A.F."/>
            <person name="MacCabe A."/>
            <person name="Maekelae M.R."/>
            <person name="Malavazi I."/>
            <person name="Melin P."/>
            <person name="Meyer V."/>
            <person name="Mielnichuk N."/>
            <person name="Miskei M."/>
            <person name="Molnar A.P."/>
            <person name="Mule G."/>
            <person name="Ngan C.Y."/>
            <person name="Orejas M."/>
            <person name="Orosz E."/>
            <person name="Ouedraogo J.P."/>
            <person name="Overkamp K.M."/>
            <person name="Park H.-S."/>
            <person name="Perrone G."/>
            <person name="Piumi F."/>
            <person name="Punt P.J."/>
            <person name="Ram A.F."/>
            <person name="Ramon A."/>
            <person name="Rauscher S."/>
            <person name="Record E."/>
            <person name="Riano-Pachon D.M."/>
            <person name="Robert V."/>
            <person name="Roehrig J."/>
            <person name="Ruller R."/>
            <person name="Salamov A."/>
            <person name="Salih N.S."/>
            <person name="Samson R.A."/>
            <person name="Sandor E."/>
            <person name="Sanguinetti M."/>
            <person name="Schuetze T."/>
            <person name="Sepcic K."/>
            <person name="Shelest E."/>
            <person name="Sherlock G."/>
            <person name="Sophianopoulou V."/>
            <person name="Squina F.M."/>
            <person name="Sun H."/>
            <person name="Susca A."/>
            <person name="Todd R.B."/>
            <person name="Tsang A."/>
            <person name="Unkles S.E."/>
            <person name="van de Wiele N."/>
            <person name="van Rossen-Uffink D."/>
            <person name="Oliveira J.V."/>
            <person name="Vesth T.C."/>
            <person name="Visser J."/>
            <person name="Yu J.-H."/>
            <person name="Zhou M."/>
            <person name="Andersen M.R."/>
            <person name="Archer D.B."/>
            <person name="Baker S.E."/>
            <person name="Benoit I."/>
            <person name="Brakhage A.A."/>
            <person name="Braus G.H."/>
            <person name="Fischer R."/>
            <person name="Frisvad J.C."/>
            <person name="Goldman G.H."/>
            <person name="Houbraken J."/>
            <person name="Oakley B."/>
            <person name="Pocsi I."/>
            <person name="Scazzocchio C."/>
            <person name="Seiboth B."/>
            <person name="vanKuyk P.A."/>
            <person name="Wortman J."/>
            <person name="Dyer P.S."/>
            <person name="Grigoriev I.V."/>
        </authorList>
    </citation>
    <scope>NUCLEOTIDE SEQUENCE [LARGE SCALE GENOMIC DNA]</scope>
    <source>
        <strain evidence="3">CBS 583.65</strain>
    </source>
</reference>
<gene>
    <name evidence="2" type="ORF">ASPVEDRAFT_392212</name>
</gene>
<sequence length="165" mass="18687">MNARISTLVRQMHEAWNYDGKLVDTLLWVPAPRTAVPFDKYTYLGFTRLFNVIDWPAMALPLGMFVDKYIDIKTGITLFNALDDGIQGLYDPESFHGLPLSVQLIGRRFEDEKLLAVSRCARYNCRPTSNMWKYTYIGSMMEVGSLETIPNQETPPLVSLSVGTG</sequence>
<dbReference type="Proteomes" id="UP000184073">
    <property type="component" value="Unassembled WGS sequence"/>
</dbReference>
<dbReference type="PANTHER" id="PTHR46072">
    <property type="entry name" value="AMIDASE-RELATED-RELATED"/>
    <property type="match status" value="1"/>
</dbReference>
<dbReference type="OrthoDB" id="6428749at2759"/>
<name>A0A1L9Q399_ASPVE</name>
<dbReference type="GeneID" id="63727384"/>